<dbReference type="GO" id="GO:0008053">
    <property type="term" value="P:mitochondrial fusion"/>
    <property type="evidence" value="ECO:0007669"/>
    <property type="project" value="TreeGrafter"/>
</dbReference>
<evidence type="ECO:0000256" key="7">
    <source>
        <dbReference type="SAM" id="MobiDB-lite"/>
    </source>
</evidence>
<dbReference type="PANTHER" id="PTHR10465:SF0">
    <property type="entry name" value="SARCALUMENIN"/>
    <property type="match status" value="1"/>
</dbReference>
<sequence length="1200" mass="137345">MNTVTKERTNTDLQQPLTSIIQQLAQAGDDDTAQKIAEVARKSQEQTLHIGFCGLFSAGKSTLINAIMEEPLLPSSPIPTSANVVQVQHGEPEARVHFANDPTKTLSIDEIENLQQYCRDGDEVRQVDIDHQHALLEDGVQLLDTPGIDSTDPRHQASTQAALHLADVVLFVADYHHVQSEHNFAFMKELKEDGKVVFLVINQMDKHNPNELSLQAFLDRVQEGLQEWGIAIDGIFCTALKGASERVNQLAELRNTLKEVKANKQTLIQQHLSHAVQSVLQEHAEFLRGQEQQKREQQQTLIDAIKTEVEYDEDPEFLQKYKNSKRAPERFQDEVVQQSRKTMRKAHIMPYTTTELARSLIESYQEDFKVGFLFSKKKTNEERAKRQQAFYEELVKNVQANIDWKIKDILQKQAESFHLEDQLVKQALMDWSLDVPEAWLTDTIKQQVDPRNYIHAYKDELRERIEKLYIDKIKELSAQVKAQLEKQHTETYEPLKARVESYEKIENLQDELTMWDQQIDAQIEQLYESFTKNAFQEEVPKKSLSFKWYLPEEAPESKQQETTSASAPSAPSGDSDSASPVSFDTQVLERAANRYKRAAEQLRKVPSLATVADEFEQKAARFENQRFRISLFGAFSAGKSSFANALLGEKLLPVSPNPTTAAINYILPATEDHPTRTAQIQFKTRERIEEEIGISAERLHLDDHGDVSKTLRQIKKLNPQHIQSSLKPYFSFLQACEKGWKDIQEQLGETLSVGQEDYEAYVAEEQKACFVQEVAFYHDSPQTRQGLEFIDTPGADSIYARHTDVTFDFIKNSDVIVYLTYYNHAFSRADSQFLDQLGRVKDQFAMDKMFFLINASDLASDANELEQVERHVGDSLRKSGIQDPRMFSVSSLKALRGEADAGFAQFQEAFAGFIGEELVQLLLESADSDLERGYQLLADMKAELSESTEARERKKEELLAKQKEWEAEINETSYPAYVSEVEKEVHSLFHYVKQRWDFSYREHVSDVFHPSVFTKGQDHKEQLSFCLDELLYRLGAQLKDEAKATALRLENVLRGLQARAVDSWHHETKRAAIHLSGDYIAELDVEMPDLPALEVGTDERAALEKTFRHFKNAKQFFEQDGRKALTEELEGDIEVLAQRYVSSLIEAFVSVYRRAWNQAEEDLKEGLLQELELAVRSRLSVLDGEVSVDALDEMMEQFES</sequence>
<dbReference type="GO" id="GO:0016020">
    <property type="term" value="C:membrane"/>
    <property type="evidence" value="ECO:0007669"/>
    <property type="project" value="UniProtKB-SubCell"/>
</dbReference>
<evidence type="ECO:0000256" key="6">
    <source>
        <dbReference type="SAM" id="Coils"/>
    </source>
</evidence>
<dbReference type="CDD" id="cd09912">
    <property type="entry name" value="DLP_2"/>
    <property type="match status" value="2"/>
</dbReference>
<proteinExistence type="predicted"/>
<feature type="coiled-coil region" evidence="6">
    <location>
        <begin position="937"/>
        <end position="968"/>
    </location>
</feature>
<keyword evidence="10" id="KW-1185">Reference proteome</keyword>
<dbReference type="PANTHER" id="PTHR10465">
    <property type="entry name" value="TRANSMEMBRANE GTPASE FZO1"/>
    <property type="match status" value="1"/>
</dbReference>
<evidence type="ECO:0000256" key="3">
    <source>
        <dbReference type="ARBA" id="ARBA00022801"/>
    </source>
</evidence>
<dbReference type="Proteomes" id="UP000551878">
    <property type="component" value="Unassembled WGS sequence"/>
</dbReference>
<feature type="domain" description="Dynamin N-terminal" evidence="8">
    <location>
        <begin position="629"/>
        <end position="851"/>
    </location>
</feature>
<feature type="compositionally biased region" description="Low complexity" evidence="7">
    <location>
        <begin position="564"/>
        <end position="581"/>
    </location>
</feature>
<dbReference type="Gene3D" id="3.40.50.300">
    <property type="entry name" value="P-loop containing nucleotide triphosphate hydrolases"/>
    <property type="match status" value="2"/>
</dbReference>
<dbReference type="InterPro" id="IPR027417">
    <property type="entry name" value="P-loop_NTPase"/>
</dbReference>
<dbReference type="InterPro" id="IPR027094">
    <property type="entry name" value="Mitofusin_fam"/>
</dbReference>
<comment type="subcellular location">
    <subcellularLocation>
        <location evidence="1">Membrane</location>
    </subcellularLocation>
</comment>
<feature type="region of interest" description="Disordered" evidence="7">
    <location>
        <begin position="554"/>
        <end position="581"/>
    </location>
</feature>
<protein>
    <submittedName>
        <fullName evidence="9">Small GTP-binding protein</fullName>
    </submittedName>
</protein>
<keyword evidence="6" id="KW-0175">Coiled coil</keyword>
<evidence type="ECO:0000256" key="2">
    <source>
        <dbReference type="ARBA" id="ARBA00022741"/>
    </source>
</evidence>
<dbReference type="SUPFAM" id="SSF52540">
    <property type="entry name" value="P-loop containing nucleoside triphosphate hydrolases"/>
    <property type="match status" value="2"/>
</dbReference>
<accession>A0A840QPX6</accession>
<dbReference type="RefSeq" id="WP_184663828.1">
    <property type="nucleotide sequence ID" value="NZ_JACHHB010000006.1"/>
</dbReference>
<dbReference type="GO" id="GO:0003924">
    <property type="term" value="F:GTPase activity"/>
    <property type="evidence" value="ECO:0007669"/>
    <property type="project" value="InterPro"/>
</dbReference>
<reference evidence="9 10" key="1">
    <citation type="submission" date="2020-08" db="EMBL/GenBank/DDBJ databases">
        <title>Genomic Encyclopedia of Type Strains, Phase IV (KMG-IV): sequencing the most valuable type-strain genomes for metagenomic binning, comparative biology and taxonomic classification.</title>
        <authorList>
            <person name="Goeker M."/>
        </authorList>
    </citation>
    <scope>NUCLEOTIDE SEQUENCE [LARGE SCALE GENOMIC DNA]</scope>
    <source>
        <strain evidence="9 10">DSM 24696</strain>
    </source>
</reference>
<feature type="coiled-coil region" evidence="6">
    <location>
        <begin position="240"/>
        <end position="270"/>
    </location>
</feature>
<organism evidence="9 10">
    <name type="scientific">Texcoconibacillus texcoconensis</name>
    <dbReference type="NCBI Taxonomy" id="1095777"/>
    <lineage>
        <taxon>Bacteria</taxon>
        <taxon>Bacillati</taxon>
        <taxon>Bacillota</taxon>
        <taxon>Bacilli</taxon>
        <taxon>Bacillales</taxon>
        <taxon>Bacillaceae</taxon>
        <taxon>Texcoconibacillus</taxon>
    </lineage>
</organism>
<evidence type="ECO:0000313" key="10">
    <source>
        <dbReference type="Proteomes" id="UP000551878"/>
    </source>
</evidence>
<evidence type="ECO:0000256" key="1">
    <source>
        <dbReference type="ARBA" id="ARBA00004370"/>
    </source>
</evidence>
<gene>
    <name evidence="9" type="ORF">HNQ41_001560</name>
</gene>
<dbReference type="InterPro" id="IPR045063">
    <property type="entry name" value="Dynamin_N"/>
</dbReference>
<evidence type="ECO:0000256" key="5">
    <source>
        <dbReference type="ARBA" id="ARBA00023136"/>
    </source>
</evidence>
<evidence type="ECO:0000259" key="8">
    <source>
        <dbReference type="Pfam" id="PF00350"/>
    </source>
</evidence>
<evidence type="ECO:0000313" key="9">
    <source>
        <dbReference type="EMBL" id="MBB5173373.1"/>
    </source>
</evidence>
<dbReference type="GO" id="GO:0005525">
    <property type="term" value="F:GTP binding"/>
    <property type="evidence" value="ECO:0007669"/>
    <property type="project" value="UniProtKB-KW"/>
</dbReference>
<comment type="caution">
    <text evidence="9">The sequence shown here is derived from an EMBL/GenBank/DDBJ whole genome shotgun (WGS) entry which is preliminary data.</text>
</comment>
<keyword evidence="3" id="KW-0378">Hydrolase</keyword>
<dbReference type="Pfam" id="PF00350">
    <property type="entry name" value="Dynamin_N"/>
    <property type="match status" value="2"/>
</dbReference>
<feature type="domain" description="Dynamin N-terminal" evidence="8">
    <location>
        <begin position="50"/>
        <end position="203"/>
    </location>
</feature>
<dbReference type="AlphaFoldDB" id="A0A840QPX6"/>
<dbReference type="EMBL" id="JACHHB010000006">
    <property type="protein sequence ID" value="MBB5173373.1"/>
    <property type="molecule type" value="Genomic_DNA"/>
</dbReference>
<keyword evidence="4" id="KW-0342">GTP-binding</keyword>
<evidence type="ECO:0000256" key="4">
    <source>
        <dbReference type="ARBA" id="ARBA00023134"/>
    </source>
</evidence>
<keyword evidence="2" id="KW-0547">Nucleotide-binding</keyword>
<name>A0A840QPX6_9BACI</name>
<keyword evidence="5" id="KW-0472">Membrane</keyword>